<dbReference type="OrthoDB" id="6152242at2759"/>
<evidence type="ECO:0000313" key="3">
    <source>
        <dbReference type="Proteomes" id="UP001152888"/>
    </source>
</evidence>
<comment type="caution">
    <text evidence="2">The sequence shown here is derived from an EMBL/GenBank/DDBJ whole genome shotgun (WGS) entry which is preliminary data.</text>
</comment>
<dbReference type="AlphaFoldDB" id="A0A9P0MJU9"/>
<feature type="compositionally biased region" description="Basic and acidic residues" evidence="1">
    <location>
        <begin position="112"/>
        <end position="124"/>
    </location>
</feature>
<accession>A0A9P0MJU9</accession>
<feature type="compositionally biased region" description="Basic and acidic residues" evidence="1">
    <location>
        <begin position="44"/>
        <end position="58"/>
    </location>
</feature>
<sequence length="668" mass="75693">MMLDNRKMIAIPSIERYRGNELAKILEFDVDICIYRRETRPKRDKADKTRPGSPEKARNAKRRIAKEREGVLVKSDGKSYVYLAKNLKAGVNLQNVEMEISKMRETRWELKGKAEDVSEAMDKQKRTRPKRDKADKTRPGSPEKARNAKRRIAKEREGVLVKSDGKSYVYLAKNLKAGVNLQNVEMEISKMRETRWELKGKAEDVSEAMDKQVSGAKTLKKTGLASTTNDDEVIGARNVALGEEEKDFRLSSLRPVYGESQKATIIASVAVADKLTRLGIIHKGLVHCRIHARSESSRCWKCWMHGHLPDKCKGADMSMLCLKCAQCQEERVVVIEEVSTGGRRISQKPEKNALKLREHQREYREARKLLRRLIETSKRNCWKRLLADVDNDVWGKGHQIVVKRLRLASLDRIPFDKRLEIIRTLFPPSPSLQVDSDSYRASIRFAMEELQEAATGLKDHKVSGPAEIIQLAVKAVPGIFLEVTNRALRTGVFPDFWKLAIMVLPKKKHKPNGIPSSYKNISLLDADGAYETDAYTQHSDQDLDSSSVLSPEAPQSATPSSRNKRTLNCTTWTQKKNKFLDASIKVLETPQHDVLEPQQITFGKNTGQQLQDIAVGQKIIAQKLISDVLYHAKLGNLTHSSHISLGYQPLSYQSTNISKLMLQVYNIH</sequence>
<protein>
    <submittedName>
        <fullName evidence="2">Uncharacterized protein</fullName>
    </submittedName>
</protein>
<feature type="region of interest" description="Disordered" evidence="1">
    <location>
        <begin position="536"/>
        <end position="566"/>
    </location>
</feature>
<feature type="region of interest" description="Disordered" evidence="1">
    <location>
        <begin position="112"/>
        <end position="153"/>
    </location>
</feature>
<reference evidence="2" key="1">
    <citation type="submission" date="2022-03" db="EMBL/GenBank/DDBJ databases">
        <authorList>
            <person name="Sayadi A."/>
        </authorList>
    </citation>
    <scope>NUCLEOTIDE SEQUENCE</scope>
</reference>
<organism evidence="2 3">
    <name type="scientific">Acanthoscelides obtectus</name>
    <name type="common">Bean weevil</name>
    <name type="synonym">Bruchus obtectus</name>
    <dbReference type="NCBI Taxonomy" id="200917"/>
    <lineage>
        <taxon>Eukaryota</taxon>
        <taxon>Metazoa</taxon>
        <taxon>Ecdysozoa</taxon>
        <taxon>Arthropoda</taxon>
        <taxon>Hexapoda</taxon>
        <taxon>Insecta</taxon>
        <taxon>Pterygota</taxon>
        <taxon>Neoptera</taxon>
        <taxon>Endopterygota</taxon>
        <taxon>Coleoptera</taxon>
        <taxon>Polyphaga</taxon>
        <taxon>Cucujiformia</taxon>
        <taxon>Chrysomeloidea</taxon>
        <taxon>Chrysomelidae</taxon>
        <taxon>Bruchinae</taxon>
        <taxon>Bruchini</taxon>
        <taxon>Acanthoscelides</taxon>
    </lineage>
</organism>
<feature type="region of interest" description="Disordered" evidence="1">
    <location>
        <begin position="41"/>
        <end position="64"/>
    </location>
</feature>
<proteinExistence type="predicted"/>
<dbReference type="Proteomes" id="UP001152888">
    <property type="component" value="Unassembled WGS sequence"/>
</dbReference>
<name>A0A9P0MJU9_ACAOB</name>
<gene>
    <name evidence="2" type="ORF">ACAOBT_LOCUS33472</name>
</gene>
<evidence type="ECO:0000313" key="2">
    <source>
        <dbReference type="EMBL" id="CAH2013441.1"/>
    </source>
</evidence>
<feature type="compositionally biased region" description="Polar residues" evidence="1">
    <location>
        <begin position="553"/>
        <end position="566"/>
    </location>
</feature>
<feature type="compositionally biased region" description="Basic and acidic residues" evidence="1">
    <location>
        <begin position="132"/>
        <end position="146"/>
    </location>
</feature>
<evidence type="ECO:0000256" key="1">
    <source>
        <dbReference type="SAM" id="MobiDB-lite"/>
    </source>
</evidence>
<dbReference type="EMBL" id="CAKOFQ010008326">
    <property type="protein sequence ID" value="CAH2013441.1"/>
    <property type="molecule type" value="Genomic_DNA"/>
</dbReference>
<keyword evidence="3" id="KW-1185">Reference proteome</keyword>